<dbReference type="EMBL" id="CP015163">
    <property type="protein sequence ID" value="AXB42152.1"/>
    <property type="molecule type" value="Genomic_DNA"/>
</dbReference>
<evidence type="ECO:0000313" key="2">
    <source>
        <dbReference type="EMBL" id="AXB42152.1"/>
    </source>
</evidence>
<dbReference type="GO" id="GO:0045454">
    <property type="term" value="P:cell redox homeostasis"/>
    <property type="evidence" value="ECO:0007669"/>
    <property type="project" value="TreeGrafter"/>
</dbReference>
<dbReference type="Pfam" id="PF00462">
    <property type="entry name" value="Glutaredoxin"/>
    <property type="match status" value="1"/>
</dbReference>
<organism evidence="2 3">
    <name type="scientific">Amycolatopsis albispora</name>
    <dbReference type="NCBI Taxonomy" id="1804986"/>
    <lineage>
        <taxon>Bacteria</taxon>
        <taxon>Bacillati</taxon>
        <taxon>Actinomycetota</taxon>
        <taxon>Actinomycetes</taxon>
        <taxon>Pseudonocardiales</taxon>
        <taxon>Pseudonocardiaceae</taxon>
        <taxon>Amycolatopsis</taxon>
    </lineage>
</organism>
<keyword evidence="3" id="KW-1185">Reference proteome</keyword>
<dbReference type="InterPro" id="IPR036249">
    <property type="entry name" value="Thioredoxin-like_sf"/>
</dbReference>
<dbReference type="AlphaFoldDB" id="A0A344L278"/>
<proteinExistence type="predicted"/>
<protein>
    <submittedName>
        <fullName evidence="2">NrdH-redoxin</fullName>
    </submittedName>
</protein>
<dbReference type="SUPFAM" id="SSF52833">
    <property type="entry name" value="Thioredoxin-like"/>
    <property type="match status" value="1"/>
</dbReference>
<dbReference type="PANTHER" id="PTHR34386">
    <property type="entry name" value="GLUTAREDOXIN"/>
    <property type="match status" value="1"/>
</dbReference>
<dbReference type="GO" id="GO:0009055">
    <property type="term" value="F:electron transfer activity"/>
    <property type="evidence" value="ECO:0007669"/>
    <property type="project" value="TreeGrafter"/>
</dbReference>
<evidence type="ECO:0000313" key="3">
    <source>
        <dbReference type="Proteomes" id="UP000250434"/>
    </source>
</evidence>
<dbReference type="PROSITE" id="PS51354">
    <property type="entry name" value="GLUTAREDOXIN_2"/>
    <property type="match status" value="1"/>
</dbReference>
<name>A0A344L278_9PSEU</name>
<reference evidence="2 3" key="1">
    <citation type="submission" date="2016-04" db="EMBL/GenBank/DDBJ databases">
        <title>Complete genome sequence and analysis of deep-sea sediment isolate, Amycolatopsis sp. WP1.</title>
        <authorList>
            <person name="Wang H."/>
            <person name="Chen S."/>
            <person name="Wu Q."/>
        </authorList>
    </citation>
    <scope>NUCLEOTIDE SEQUENCE [LARGE SCALE GENOMIC DNA]</scope>
    <source>
        <strain evidence="2 3">WP1</strain>
    </source>
</reference>
<dbReference type="InterPro" id="IPR002109">
    <property type="entry name" value="Glutaredoxin"/>
</dbReference>
<dbReference type="RefSeq" id="WP_113691425.1">
    <property type="nucleotide sequence ID" value="NZ_CP015163.1"/>
</dbReference>
<evidence type="ECO:0000259" key="1">
    <source>
        <dbReference type="Pfam" id="PF00462"/>
    </source>
</evidence>
<accession>A0A344L278</accession>
<dbReference type="InterPro" id="IPR051548">
    <property type="entry name" value="Grx-like_ET"/>
</dbReference>
<sequence>MDPITAVDLYWRPGCPFCVDLMARLSRSDLPVREFNIWEDDEAAARVRAVADGNEIVPTVFVGGHSMINPSFGEIEAAVRAHAPELLAS</sequence>
<dbReference type="PANTHER" id="PTHR34386:SF1">
    <property type="entry name" value="GLUTAREDOXIN-LIKE PROTEIN NRDH"/>
    <property type="match status" value="1"/>
</dbReference>
<dbReference type="Gene3D" id="3.40.30.10">
    <property type="entry name" value="Glutaredoxin"/>
    <property type="match status" value="1"/>
</dbReference>
<feature type="domain" description="Glutaredoxin" evidence="1">
    <location>
        <begin position="7"/>
        <end position="65"/>
    </location>
</feature>
<dbReference type="OrthoDB" id="8991911at2"/>
<dbReference type="KEGG" id="aab:A4R43_06075"/>
<dbReference type="Proteomes" id="UP000250434">
    <property type="component" value="Chromosome"/>
</dbReference>
<gene>
    <name evidence="2" type="ORF">A4R43_06075</name>
</gene>